<reference evidence="9" key="1">
    <citation type="journal article" date="2023" name="Nat. Commun.">
        <title>Diploid and tetraploid genomes of Acorus and the evolution of monocots.</title>
        <authorList>
            <person name="Ma L."/>
            <person name="Liu K.W."/>
            <person name="Li Z."/>
            <person name="Hsiao Y.Y."/>
            <person name="Qi Y."/>
            <person name="Fu T."/>
            <person name="Tang G.D."/>
            <person name="Zhang D."/>
            <person name="Sun W.H."/>
            <person name="Liu D.K."/>
            <person name="Li Y."/>
            <person name="Chen G.Z."/>
            <person name="Liu X.D."/>
            <person name="Liao X.Y."/>
            <person name="Jiang Y.T."/>
            <person name="Yu X."/>
            <person name="Hao Y."/>
            <person name="Huang J."/>
            <person name="Zhao X.W."/>
            <person name="Ke S."/>
            <person name="Chen Y.Y."/>
            <person name="Wu W.L."/>
            <person name="Hsu J.L."/>
            <person name="Lin Y.F."/>
            <person name="Huang M.D."/>
            <person name="Li C.Y."/>
            <person name="Huang L."/>
            <person name="Wang Z.W."/>
            <person name="Zhao X."/>
            <person name="Zhong W.Y."/>
            <person name="Peng D.H."/>
            <person name="Ahmad S."/>
            <person name="Lan S."/>
            <person name="Zhang J.S."/>
            <person name="Tsai W.C."/>
            <person name="Van de Peer Y."/>
            <person name="Liu Z.J."/>
        </authorList>
    </citation>
    <scope>NUCLEOTIDE SEQUENCE</scope>
    <source>
        <strain evidence="9">CP</strain>
    </source>
</reference>
<dbReference type="InterPro" id="IPR026961">
    <property type="entry name" value="PGG_dom"/>
</dbReference>
<evidence type="ECO:0000256" key="7">
    <source>
        <dbReference type="SAM" id="Phobius"/>
    </source>
</evidence>
<evidence type="ECO:0000256" key="1">
    <source>
        <dbReference type="ARBA" id="ARBA00004141"/>
    </source>
</evidence>
<keyword evidence="4 7" id="KW-1133">Transmembrane helix</keyword>
<keyword evidence="3" id="KW-0677">Repeat</keyword>
<evidence type="ECO:0000256" key="4">
    <source>
        <dbReference type="ARBA" id="ARBA00022989"/>
    </source>
</evidence>
<dbReference type="PANTHER" id="PTHR24186">
    <property type="entry name" value="PROTEIN PHOSPHATASE 1 REGULATORY SUBUNIT"/>
    <property type="match status" value="1"/>
</dbReference>
<dbReference type="GO" id="GO:0005886">
    <property type="term" value="C:plasma membrane"/>
    <property type="evidence" value="ECO:0007669"/>
    <property type="project" value="TreeGrafter"/>
</dbReference>
<evidence type="ECO:0000256" key="5">
    <source>
        <dbReference type="ARBA" id="ARBA00023043"/>
    </source>
</evidence>
<feature type="transmembrane region" description="Helical" evidence="7">
    <location>
        <begin position="21"/>
        <end position="40"/>
    </location>
</feature>
<evidence type="ECO:0000256" key="2">
    <source>
        <dbReference type="ARBA" id="ARBA00022692"/>
    </source>
</evidence>
<proteinExistence type="predicted"/>
<evidence type="ECO:0000313" key="9">
    <source>
        <dbReference type="EMBL" id="KAK1326031.1"/>
    </source>
</evidence>
<sequence>METTERVHRRRSEVFFKEVRGALLMVAALIATVTFTAGIYPPGGFWQDDDSQGKHTAGKPIMVDKNKAKYEKFMSRNTHAFIQSLLLTMLLMVSYGTTNHALLVALVLAEVKDNGCSREEEHHC</sequence>
<evidence type="ECO:0000313" key="10">
    <source>
        <dbReference type="Proteomes" id="UP001180020"/>
    </source>
</evidence>
<evidence type="ECO:0000259" key="8">
    <source>
        <dbReference type="Pfam" id="PF13962"/>
    </source>
</evidence>
<keyword evidence="10" id="KW-1185">Reference proteome</keyword>
<evidence type="ECO:0000256" key="6">
    <source>
        <dbReference type="ARBA" id="ARBA00023136"/>
    </source>
</evidence>
<evidence type="ECO:0000256" key="3">
    <source>
        <dbReference type="ARBA" id="ARBA00022737"/>
    </source>
</evidence>
<dbReference type="PANTHER" id="PTHR24186:SF37">
    <property type="entry name" value="PGG DOMAIN-CONTAINING PROTEIN"/>
    <property type="match status" value="1"/>
</dbReference>
<feature type="transmembrane region" description="Helical" evidence="7">
    <location>
        <begin position="80"/>
        <end position="108"/>
    </location>
</feature>
<reference evidence="9" key="2">
    <citation type="submission" date="2023-06" db="EMBL/GenBank/DDBJ databases">
        <authorList>
            <person name="Ma L."/>
            <person name="Liu K.-W."/>
            <person name="Li Z."/>
            <person name="Hsiao Y.-Y."/>
            <person name="Qi Y."/>
            <person name="Fu T."/>
            <person name="Tang G."/>
            <person name="Zhang D."/>
            <person name="Sun W.-H."/>
            <person name="Liu D.-K."/>
            <person name="Li Y."/>
            <person name="Chen G.-Z."/>
            <person name="Liu X.-D."/>
            <person name="Liao X.-Y."/>
            <person name="Jiang Y.-T."/>
            <person name="Yu X."/>
            <person name="Hao Y."/>
            <person name="Huang J."/>
            <person name="Zhao X.-W."/>
            <person name="Ke S."/>
            <person name="Chen Y.-Y."/>
            <person name="Wu W.-L."/>
            <person name="Hsu J.-L."/>
            <person name="Lin Y.-F."/>
            <person name="Huang M.-D."/>
            <person name="Li C.-Y."/>
            <person name="Huang L."/>
            <person name="Wang Z.-W."/>
            <person name="Zhao X."/>
            <person name="Zhong W.-Y."/>
            <person name="Peng D.-H."/>
            <person name="Ahmad S."/>
            <person name="Lan S."/>
            <person name="Zhang J.-S."/>
            <person name="Tsai W.-C."/>
            <person name="Van De Peer Y."/>
            <person name="Liu Z.-J."/>
        </authorList>
    </citation>
    <scope>NUCLEOTIDE SEQUENCE</scope>
    <source>
        <strain evidence="9">CP</strain>
        <tissue evidence="9">Leaves</tissue>
    </source>
</reference>
<keyword evidence="5" id="KW-0040">ANK repeat</keyword>
<protein>
    <recommendedName>
        <fullName evidence="8">PGG domain-containing protein</fullName>
    </recommendedName>
</protein>
<feature type="domain" description="PGG" evidence="8">
    <location>
        <begin position="16"/>
        <end position="96"/>
    </location>
</feature>
<keyword evidence="2 7" id="KW-0812">Transmembrane</keyword>
<comment type="subcellular location">
    <subcellularLocation>
        <location evidence="1">Membrane</location>
        <topology evidence="1">Multi-pass membrane protein</topology>
    </subcellularLocation>
</comment>
<name>A0AAV9FJ20_ACOCL</name>
<keyword evidence="6 7" id="KW-0472">Membrane</keyword>
<dbReference type="AlphaFoldDB" id="A0AAV9FJ20"/>
<accession>A0AAV9FJ20</accession>
<dbReference type="Proteomes" id="UP001180020">
    <property type="component" value="Unassembled WGS sequence"/>
</dbReference>
<dbReference type="Pfam" id="PF13962">
    <property type="entry name" value="PGG"/>
    <property type="match status" value="1"/>
</dbReference>
<comment type="caution">
    <text evidence="9">The sequence shown here is derived from an EMBL/GenBank/DDBJ whole genome shotgun (WGS) entry which is preliminary data.</text>
</comment>
<organism evidence="9 10">
    <name type="scientific">Acorus calamus</name>
    <name type="common">Sweet flag</name>
    <dbReference type="NCBI Taxonomy" id="4465"/>
    <lineage>
        <taxon>Eukaryota</taxon>
        <taxon>Viridiplantae</taxon>
        <taxon>Streptophyta</taxon>
        <taxon>Embryophyta</taxon>
        <taxon>Tracheophyta</taxon>
        <taxon>Spermatophyta</taxon>
        <taxon>Magnoliopsida</taxon>
        <taxon>Liliopsida</taxon>
        <taxon>Acoraceae</taxon>
        <taxon>Acorus</taxon>
    </lineage>
</organism>
<gene>
    <name evidence="9" type="ORF">QJS10_CPA01g02112</name>
</gene>
<dbReference type="EMBL" id="JAUJYO010000001">
    <property type="protein sequence ID" value="KAK1326031.1"/>
    <property type="molecule type" value="Genomic_DNA"/>
</dbReference>